<dbReference type="AlphaFoldDB" id="A0A2T9ZKP7"/>
<dbReference type="Proteomes" id="UP000245609">
    <property type="component" value="Unassembled WGS sequence"/>
</dbReference>
<accession>A0A2T9ZKP7</accession>
<dbReference type="Pfam" id="PF10333">
    <property type="entry name" value="Pga1"/>
    <property type="match status" value="1"/>
</dbReference>
<dbReference type="PANTHER" id="PTHR35465:SF1">
    <property type="entry name" value="PHOSPHATIDYLINOSITOL-GLYCAN BIOSYNTHESIS CLASS X PROTEIN"/>
    <property type="match status" value="1"/>
</dbReference>
<comment type="caution">
    <text evidence="3">The sequence shown here is derived from an EMBL/GenBank/DDBJ whole genome shotgun (WGS) entry which is preliminary data.</text>
</comment>
<feature type="chain" id="PRO_5015539571" evidence="2">
    <location>
        <begin position="21"/>
        <end position="230"/>
    </location>
</feature>
<sequence length="230" mass="26620">MVRRWICLLAFINLFSRAFCNIEKIIFSVEKQSSISSIEKFKLLCNVEKAAELTGSYTLIPGQRIFPSLKDTSSPNLISGNYCQNSKSSINWYVLTELKQNQSFEIRVSYPSSSPSDWDIKLYSIQDILQEFTVFVNDEKALPESEEDKDPLFVAVTMFPVGVSAVNLEDRPAVNYNIVLEQLYFNIPYRSYKMVLMCAAVVLLNYLYIVPFVYRKILDIRDEVYFDKQD</sequence>
<dbReference type="OrthoDB" id="3360032at2759"/>
<evidence type="ECO:0000313" key="4">
    <source>
        <dbReference type="Proteomes" id="UP000245609"/>
    </source>
</evidence>
<dbReference type="EMBL" id="MBFS01000032">
    <property type="protein sequence ID" value="PVV05155.1"/>
    <property type="molecule type" value="Genomic_DNA"/>
</dbReference>
<name>A0A2T9ZKP7_9FUNG</name>
<dbReference type="PANTHER" id="PTHR35465">
    <property type="entry name" value="CAVEOLIN-1 PROTEIN"/>
    <property type="match status" value="1"/>
</dbReference>
<keyword evidence="2" id="KW-0732">Signal</keyword>
<keyword evidence="1" id="KW-0472">Membrane</keyword>
<evidence type="ECO:0000313" key="3">
    <source>
        <dbReference type="EMBL" id="PVV05155.1"/>
    </source>
</evidence>
<evidence type="ECO:0000256" key="1">
    <source>
        <dbReference type="SAM" id="Phobius"/>
    </source>
</evidence>
<protein>
    <submittedName>
        <fullName evidence="3">Uncharacterized protein</fullName>
    </submittedName>
</protein>
<gene>
    <name evidence="3" type="ORF">BB560_000327</name>
</gene>
<feature type="transmembrane region" description="Helical" evidence="1">
    <location>
        <begin position="194"/>
        <end position="214"/>
    </location>
</feature>
<dbReference type="InterPro" id="IPR019433">
    <property type="entry name" value="GPI_ManTrfase_II_coact_Pga1"/>
</dbReference>
<reference evidence="3 4" key="1">
    <citation type="journal article" date="2018" name="MBio">
        <title>Comparative Genomics Reveals the Core Gene Toolbox for the Fungus-Insect Symbiosis.</title>
        <authorList>
            <person name="Wang Y."/>
            <person name="Stata M."/>
            <person name="Wang W."/>
            <person name="Stajich J.E."/>
            <person name="White M.M."/>
            <person name="Moncalvo J.M."/>
        </authorList>
    </citation>
    <scope>NUCLEOTIDE SEQUENCE [LARGE SCALE GENOMIC DNA]</scope>
    <source>
        <strain evidence="3 4">SC-DP-2</strain>
    </source>
</reference>
<feature type="signal peptide" evidence="2">
    <location>
        <begin position="1"/>
        <end position="20"/>
    </location>
</feature>
<evidence type="ECO:0000256" key="2">
    <source>
        <dbReference type="SAM" id="SignalP"/>
    </source>
</evidence>
<keyword evidence="1" id="KW-1133">Transmembrane helix</keyword>
<keyword evidence="4" id="KW-1185">Reference proteome</keyword>
<organism evidence="3 4">
    <name type="scientific">Smittium megazygosporum</name>
    <dbReference type="NCBI Taxonomy" id="133381"/>
    <lineage>
        <taxon>Eukaryota</taxon>
        <taxon>Fungi</taxon>
        <taxon>Fungi incertae sedis</taxon>
        <taxon>Zoopagomycota</taxon>
        <taxon>Kickxellomycotina</taxon>
        <taxon>Harpellomycetes</taxon>
        <taxon>Harpellales</taxon>
        <taxon>Legeriomycetaceae</taxon>
        <taxon>Smittium</taxon>
    </lineage>
</organism>
<proteinExistence type="predicted"/>
<keyword evidence="1" id="KW-0812">Transmembrane</keyword>